<reference evidence="4 6" key="3">
    <citation type="submission" date="2021-01" db="EMBL/GenBank/DDBJ databases">
        <title>Sequencing the genomes of 1000 actinobacteria strains.</title>
        <authorList>
            <person name="Klenk H.-P."/>
        </authorList>
    </citation>
    <scope>NUCLEOTIDE SEQUENCE [LARGE SCALE GENOMIC DNA]</scope>
    <source>
        <strain evidence="4 6">DSM 20542</strain>
    </source>
</reference>
<feature type="transmembrane region" description="Helical" evidence="2">
    <location>
        <begin position="111"/>
        <end position="128"/>
    </location>
</feature>
<accession>A0A8H9GE98</accession>
<organism evidence="3 5">
    <name type="scientific">Curtobacterium luteum</name>
    <dbReference type="NCBI Taxonomy" id="33881"/>
    <lineage>
        <taxon>Bacteria</taxon>
        <taxon>Bacillati</taxon>
        <taxon>Actinomycetota</taxon>
        <taxon>Actinomycetes</taxon>
        <taxon>Micrococcales</taxon>
        <taxon>Microbacteriaceae</taxon>
        <taxon>Curtobacterium</taxon>
    </lineage>
</organism>
<sequence length="144" mass="15522">MTEPSRASRPERSGRPTRAPRQRTPRRDRGARESLLAITLGLEAVMFFFPMLVTFGKQTLPPAVAFGGGVGAIVVLALASRLTGKRAGVWFGWLLQAAILATGFIEPFMFAVGAVFLALWVYCFVKGGQLDRQNAARRAAAGEG</sequence>
<dbReference type="Proteomes" id="UP000746584">
    <property type="component" value="Unassembled WGS sequence"/>
</dbReference>
<evidence type="ECO:0008006" key="7">
    <source>
        <dbReference type="Google" id="ProtNLM"/>
    </source>
</evidence>
<dbReference type="InterPro" id="IPR025327">
    <property type="entry name" value="DUF4233"/>
</dbReference>
<name>A0A8H9GE98_9MICO</name>
<keyword evidence="2" id="KW-0812">Transmembrane</keyword>
<evidence type="ECO:0000256" key="1">
    <source>
        <dbReference type="SAM" id="MobiDB-lite"/>
    </source>
</evidence>
<proteinExistence type="predicted"/>
<dbReference type="Pfam" id="PF14017">
    <property type="entry name" value="DUF4233"/>
    <property type="match status" value="1"/>
</dbReference>
<dbReference type="AlphaFoldDB" id="A0A8H9GE98"/>
<comment type="caution">
    <text evidence="3">The sequence shown here is derived from an EMBL/GenBank/DDBJ whole genome shotgun (WGS) entry which is preliminary data.</text>
</comment>
<evidence type="ECO:0000313" key="5">
    <source>
        <dbReference type="Proteomes" id="UP000648535"/>
    </source>
</evidence>
<evidence type="ECO:0000256" key="2">
    <source>
        <dbReference type="SAM" id="Phobius"/>
    </source>
</evidence>
<feature type="compositionally biased region" description="Basic and acidic residues" evidence="1">
    <location>
        <begin position="1"/>
        <end position="14"/>
    </location>
</feature>
<dbReference type="RefSeq" id="WP_175327865.1">
    <property type="nucleotide sequence ID" value="NZ_BMOI01000015.1"/>
</dbReference>
<keyword evidence="2" id="KW-0472">Membrane</keyword>
<dbReference type="Proteomes" id="UP000648535">
    <property type="component" value="Unassembled WGS sequence"/>
</dbReference>
<reference evidence="3" key="2">
    <citation type="submission" date="2020-09" db="EMBL/GenBank/DDBJ databases">
        <authorList>
            <person name="Sun Q."/>
            <person name="Ohkuma M."/>
        </authorList>
    </citation>
    <scope>NUCLEOTIDE SEQUENCE</scope>
    <source>
        <strain evidence="3">JCM 1480</strain>
    </source>
</reference>
<feature type="transmembrane region" description="Helical" evidence="2">
    <location>
        <begin position="35"/>
        <end position="53"/>
    </location>
</feature>
<keyword evidence="6" id="KW-1185">Reference proteome</keyword>
<keyword evidence="2" id="KW-1133">Transmembrane helix</keyword>
<evidence type="ECO:0000313" key="4">
    <source>
        <dbReference type="EMBL" id="MBM7800949.1"/>
    </source>
</evidence>
<feature type="transmembrane region" description="Helical" evidence="2">
    <location>
        <begin position="59"/>
        <end position="80"/>
    </location>
</feature>
<evidence type="ECO:0000313" key="6">
    <source>
        <dbReference type="Proteomes" id="UP000746584"/>
    </source>
</evidence>
<protein>
    <recommendedName>
        <fullName evidence="7">DUF4233 domain-containing protein</fullName>
    </recommendedName>
</protein>
<feature type="transmembrane region" description="Helical" evidence="2">
    <location>
        <begin position="87"/>
        <end position="105"/>
    </location>
</feature>
<dbReference type="EMBL" id="JAFBCG010000001">
    <property type="protein sequence ID" value="MBM7800949.1"/>
    <property type="molecule type" value="Genomic_DNA"/>
</dbReference>
<gene>
    <name evidence="3" type="ORF">GCM10009769_30110</name>
    <name evidence="4" type="ORF">JOE58_000200</name>
</gene>
<reference evidence="3" key="1">
    <citation type="journal article" date="2014" name="Int. J. Syst. Evol. Microbiol.">
        <title>Complete genome sequence of Corynebacterium casei LMG S-19264T (=DSM 44701T), isolated from a smear-ripened cheese.</title>
        <authorList>
            <consortium name="US DOE Joint Genome Institute (JGI-PGF)"/>
            <person name="Walter F."/>
            <person name="Albersmeier A."/>
            <person name="Kalinowski J."/>
            <person name="Ruckert C."/>
        </authorList>
    </citation>
    <scope>NUCLEOTIDE SEQUENCE</scope>
    <source>
        <strain evidence="3">JCM 1480</strain>
    </source>
</reference>
<feature type="region of interest" description="Disordered" evidence="1">
    <location>
        <begin position="1"/>
        <end position="29"/>
    </location>
</feature>
<evidence type="ECO:0000313" key="3">
    <source>
        <dbReference type="EMBL" id="GGL09969.1"/>
    </source>
</evidence>
<dbReference type="EMBL" id="BMOI01000015">
    <property type="protein sequence ID" value="GGL09969.1"/>
    <property type="molecule type" value="Genomic_DNA"/>
</dbReference>